<dbReference type="SUPFAM" id="SSF53850">
    <property type="entry name" value="Periplasmic binding protein-like II"/>
    <property type="match status" value="1"/>
</dbReference>
<evidence type="ECO:0000313" key="4">
    <source>
        <dbReference type="Proteomes" id="UP001528672"/>
    </source>
</evidence>
<dbReference type="Gene3D" id="3.40.190.150">
    <property type="entry name" value="Bordetella uptake gene, domain 1"/>
    <property type="match status" value="1"/>
</dbReference>
<dbReference type="Pfam" id="PF03401">
    <property type="entry name" value="TctC"/>
    <property type="match status" value="1"/>
</dbReference>
<reference evidence="3 4" key="1">
    <citation type="submission" date="2023-02" db="EMBL/GenBank/DDBJ databases">
        <title>Bacterial whole genome sequence for Curvibacter sp. HBC28.</title>
        <authorList>
            <person name="Le V."/>
            <person name="Ko S.-R."/>
            <person name="Ahn C.-Y."/>
            <person name="Oh H.-M."/>
        </authorList>
    </citation>
    <scope>NUCLEOTIDE SEQUENCE [LARGE SCALE GENOMIC DNA]</scope>
    <source>
        <strain evidence="3 4">HBC28</strain>
    </source>
</reference>
<evidence type="ECO:0000256" key="1">
    <source>
        <dbReference type="ARBA" id="ARBA00006987"/>
    </source>
</evidence>
<gene>
    <name evidence="3" type="ORF">PSQ39_04925</name>
</gene>
<keyword evidence="4" id="KW-1185">Reference proteome</keyword>
<comment type="caution">
    <text evidence="3">The sequence shown here is derived from an EMBL/GenBank/DDBJ whole genome shotgun (WGS) entry which is preliminary data.</text>
</comment>
<name>A0ABT5MBM4_9BURK</name>
<keyword evidence="2" id="KW-0732">Signal</keyword>
<accession>A0ABT5MBM4</accession>
<evidence type="ECO:0000256" key="2">
    <source>
        <dbReference type="SAM" id="SignalP"/>
    </source>
</evidence>
<dbReference type="EMBL" id="JAQSIO010000001">
    <property type="protein sequence ID" value="MDD0813968.1"/>
    <property type="molecule type" value="Genomic_DNA"/>
</dbReference>
<dbReference type="RefSeq" id="WP_273925555.1">
    <property type="nucleotide sequence ID" value="NZ_JAQSIO010000001.1"/>
</dbReference>
<comment type="similarity">
    <text evidence="1">Belongs to the UPF0065 (bug) family.</text>
</comment>
<dbReference type="PIRSF" id="PIRSF017082">
    <property type="entry name" value="YflP"/>
    <property type="match status" value="1"/>
</dbReference>
<organism evidence="3 4">
    <name type="scientific">Curvibacter microcysteis</name>
    <dbReference type="NCBI Taxonomy" id="3026419"/>
    <lineage>
        <taxon>Bacteria</taxon>
        <taxon>Pseudomonadati</taxon>
        <taxon>Pseudomonadota</taxon>
        <taxon>Betaproteobacteria</taxon>
        <taxon>Burkholderiales</taxon>
        <taxon>Comamonadaceae</taxon>
        <taxon>Curvibacter</taxon>
    </lineage>
</organism>
<dbReference type="Gene3D" id="3.40.190.10">
    <property type="entry name" value="Periplasmic binding protein-like II"/>
    <property type="match status" value="1"/>
</dbReference>
<sequence>MSMQRRHFIASSTALAFAAPFGLARAATDYPTRPIELIVPVAAGGGTDLVGRAFAEAVKKYLPQQPVVVNNKPGASGAIGTAEVINAKPDGYKLGIIICELTIIPNLGITKYTASDLRPIARLNADPSAITVRADAPWQSVDEFLADARKRKDPISIGNAGVGSIWHMAAAAFAEKTGAPFNHVPFLGAAPAAVALLGGHVDAITVSPGEVAQHVAAGKLRTLAVMADQRVPGLFDKVPTLKERGIDLSVQVWRGLAAPKNLPPDILELWTDVARKAADDAVFREALTKANLGWAYADAATFQAAIDKDRVFYKDLVPKLNINKA</sequence>
<dbReference type="Proteomes" id="UP001528672">
    <property type="component" value="Unassembled WGS sequence"/>
</dbReference>
<dbReference type="InterPro" id="IPR006311">
    <property type="entry name" value="TAT_signal"/>
</dbReference>
<proteinExistence type="inferred from homology"/>
<dbReference type="InterPro" id="IPR005064">
    <property type="entry name" value="BUG"/>
</dbReference>
<dbReference type="InterPro" id="IPR042100">
    <property type="entry name" value="Bug_dom1"/>
</dbReference>
<dbReference type="PANTHER" id="PTHR42928">
    <property type="entry name" value="TRICARBOXYLATE-BINDING PROTEIN"/>
    <property type="match status" value="1"/>
</dbReference>
<dbReference type="PANTHER" id="PTHR42928:SF5">
    <property type="entry name" value="BLR1237 PROTEIN"/>
    <property type="match status" value="1"/>
</dbReference>
<dbReference type="PROSITE" id="PS51318">
    <property type="entry name" value="TAT"/>
    <property type="match status" value="1"/>
</dbReference>
<feature type="chain" id="PRO_5045210232" evidence="2">
    <location>
        <begin position="27"/>
        <end position="325"/>
    </location>
</feature>
<feature type="signal peptide" evidence="2">
    <location>
        <begin position="1"/>
        <end position="26"/>
    </location>
</feature>
<evidence type="ECO:0000313" key="3">
    <source>
        <dbReference type="EMBL" id="MDD0813968.1"/>
    </source>
</evidence>
<dbReference type="CDD" id="cd07012">
    <property type="entry name" value="PBP2_Bug_TTT"/>
    <property type="match status" value="1"/>
</dbReference>
<protein>
    <submittedName>
        <fullName evidence="3">Tripartite tricarboxylate transporter substrate binding protein</fullName>
    </submittedName>
</protein>